<keyword evidence="1" id="KW-1133">Transmembrane helix</keyword>
<feature type="transmembrane region" description="Helical" evidence="1">
    <location>
        <begin position="159"/>
        <end position="180"/>
    </location>
</feature>
<feature type="transmembrane region" description="Helical" evidence="1">
    <location>
        <begin position="132"/>
        <end position="152"/>
    </location>
</feature>
<dbReference type="EMBL" id="JAFBEB010000001">
    <property type="protein sequence ID" value="MBM7588887.1"/>
    <property type="molecule type" value="Genomic_DNA"/>
</dbReference>
<dbReference type="InterPro" id="IPR010390">
    <property type="entry name" value="ABC-2_transporter-like"/>
</dbReference>
<name>A0A939BQU1_9BACL</name>
<dbReference type="Pfam" id="PF06182">
    <property type="entry name" value="ABC2_membrane_6"/>
    <property type="match status" value="1"/>
</dbReference>
<keyword evidence="1" id="KW-0812">Transmembrane</keyword>
<feature type="transmembrane region" description="Helical" evidence="1">
    <location>
        <begin position="21"/>
        <end position="42"/>
    </location>
</feature>
<dbReference type="Proteomes" id="UP000717624">
    <property type="component" value="Unassembled WGS sequence"/>
</dbReference>
<evidence type="ECO:0000313" key="3">
    <source>
        <dbReference type="Proteomes" id="UP000717624"/>
    </source>
</evidence>
<keyword evidence="1" id="KW-0472">Membrane</keyword>
<organism evidence="2 3">
    <name type="scientific">Brevibacillus fulvus</name>
    <dbReference type="NCBI Taxonomy" id="1125967"/>
    <lineage>
        <taxon>Bacteria</taxon>
        <taxon>Bacillati</taxon>
        <taxon>Bacillota</taxon>
        <taxon>Bacilli</taxon>
        <taxon>Bacillales</taxon>
        <taxon>Paenibacillaceae</taxon>
        <taxon>Brevibacillus</taxon>
    </lineage>
</organism>
<dbReference type="PANTHER" id="PTHR36832">
    <property type="entry name" value="SLR1174 PROTEIN-RELATED"/>
    <property type="match status" value="1"/>
</dbReference>
<dbReference type="RefSeq" id="WP_204516605.1">
    <property type="nucleotide sequence ID" value="NZ_BAABIN010000009.1"/>
</dbReference>
<reference evidence="2" key="1">
    <citation type="submission" date="2021-01" db="EMBL/GenBank/DDBJ databases">
        <title>Genomic Encyclopedia of Type Strains, Phase IV (KMG-IV): sequencing the most valuable type-strain genomes for metagenomic binning, comparative biology and taxonomic classification.</title>
        <authorList>
            <person name="Goeker M."/>
        </authorList>
    </citation>
    <scope>NUCLEOTIDE SEQUENCE</scope>
    <source>
        <strain evidence="2">DSM 25523</strain>
    </source>
</reference>
<feature type="transmembrane region" description="Helical" evidence="1">
    <location>
        <begin position="106"/>
        <end position="126"/>
    </location>
</feature>
<protein>
    <submittedName>
        <fullName evidence="2">ABC-2 type transport system permease protein</fullName>
    </submittedName>
</protein>
<feature type="transmembrane region" description="Helical" evidence="1">
    <location>
        <begin position="225"/>
        <end position="244"/>
    </location>
</feature>
<evidence type="ECO:0000313" key="2">
    <source>
        <dbReference type="EMBL" id="MBM7588887.1"/>
    </source>
</evidence>
<sequence length="256" mass="29424">MLHKYAVLLRMKWVEMFEYRLASLVWVFGAMTQPLITMLVWMNIDREASATFILYFASLIVVERLTTAWDVWELDREIREGSFSYYIVRPFAHVHWAIAENLVYKLVFFVILAPVWLVAAIFVPALRLKLDWGQLALFVFALLIASAIRFLFSYSFGLLGFWVTKVTAIYGMLEAISLFFSGRIAPLSFLPPVIQQLSFYLPFRYMVGFPVELLTGDVHGTAGDGFLLAIFWMLCFLALTFALWKRGLKKNQAVGG</sequence>
<proteinExistence type="predicted"/>
<comment type="caution">
    <text evidence="2">The sequence shown here is derived from an EMBL/GenBank/DDBJ whole genome shotgun (WGS) entry which is preliminary data.</text>
</comment>
<gene>
    <name evidence="2" type="ORF">JOD01_000473</name>
</gene>
<dbReference type="AlphaFoldDB" id="A0A939BQU1"/>
<keyword evidence="3" id="KW-1185">Reference proteome</keyword>
<accession>A0A939BQU1</accession>
<evidence type="ECO:0000256" key="1">
    <source>
        <dbReference type="SAM" id="Phobius"/>
    </source>
</evidence>
<dbReference type="PANTHER" id="PTHR36832:SF1">
    <property type="entry name" value="SLR1174 PROTEIN"/>
    <property type="match status" value="1"/>
</dbReference>